<dbReference type="PRINTS" id="PR00364">
    <property type="entry name" value="DISEASERSIST"/>
</dbReference>
<comment type="caution">
    <text evidence="8">The sequence shown here is derived from an EMBL/GenBank/DDBJ whole genome shotgun (WGS) entry which is preliminary data.</text>
</comment>
<evidence type="ECO:0000256" key="5">
    <source>
        <dbReference type="SAM" id="Coils"/>
    </source>
</evidence>
<name>A0A2U1PXG9_ARTAN</name>
<keyword evidence="4" id="KW-0067">ATP-binding</keyword>
<reference evidence="8 9" key="1">
    <citation type="journal article" date="2018" name="Mol. Plant">
        <title>The genome of Artemisia annua provides insight into the evolution of Asteraceae family and artemisinin biosynthesis.</title>
        <authorList>
            <person name="Shen Q."/>
            <person name="Zhang L."/>
            <person name="Liao Z."/>
            <person name="Wang S."/>
            <person name="Yan T."/>
            <person name="Shi P."/>
            <person name="Liu M."/>
            <person name="Fu X."/>
            <person name="Pan Q."/>
            <person name="Wang Y."/>
            <person name="Lv Z."/>
            <person name="Lu X."/>
            <person name="Zhang F."/>
            <person name="Jiang W."/>
            <person name="Ma Y."/>
            <person name="Chen M."/>
            <person name="Hao X."/>
            <person name="Li L."/>
            <person name="Tang Y."/>
            <person name="Lv G."/>
            <person name="Zhou Y."/>
            <person name="Sun X."/>
            <person name="Brodelius P.E."/>
            <person name="Rose J.K.C."/>
            <person name="Tang K."/>
        </authorList>
    </citation>
    <scope>NUCLEOTIDE SEQUENCE [LARGE SCALE GENOMIC DNA]</scope>
    <source>
        <strain evidence="9">cv. Huhao1</strain>
        <tissue evidence="8">Leaf</tissue>
    </source>
</reference>
<organism evidence="8 9">
    <name type="scientific">Artemisia annua</name>
    <name type="common">Sweet wormwood</name>
    <dbReference type="NCBI Taxonomy" id="35608"/>
    <lineage>
        <taxon>Eukaryota</taxon>
        <taxon>Viridiplantae</taxon>
        <taxon>Streptophyta</taxon>
        <taxon>Embryophyta</taxon>
        <taxon>Tracheophyta</taxon>
        <taxon>Spermatophyta</taxon>
        <taxon>Magnoliopsida</taxon>
        <taxon>eudicotyledons</taxon>
        <taxon>Gunneridae</taxon>
        <taxon>Pentapetalae</taxon>
        <taxon>asterids</taxon>
        <taxon>campanulids</taxon>
        <taxon>Asterales</taxon>
        <taxon>Asteraceae</taxon>
        <taxon>Asteroideae</taxon>
        <taxon>Anthemideae</taxon>
        <taxon>Artemisiinae</taxon>
        <taxon>Artemisia</taxon>
    </lineage>
</organism>
<dbReference type="Gene3D" id="1.20.5.4130">
    <property type="match status" value="1"/>
</dbReference>
<dbReference type="InterPro" id="IPR002182">
    <property type="entry name" value="NB-ARC"/>
</dbReference>
<dbReference type="GO" id="GO:0005524">
    <property type="term" value="F:ATP binding"/>
    <property type="evidence" value="ECO:0007669"/>
    <property type="project" value="UniProtKB-KW"/>
</dbReference>
<evidence type="ECO:0000256" key="2">
    <source>
        <dbReference type="ARBA" id="ARBA00022741"/>
    </source>
</evidence>
<keyword evidence="5" id="KW-0175">Coiled coil</keyword>
<dbReference type="SUPFAM" id="SSF52540">
    <property type="entry name" value="P-loop containing nucleoside triphosphate hydrolases"/>
    <property type="match status" value="1"/>
</dbReference>
<dbReference type="STRING" id="35608.A0A2U1PXG9"/>
<dbReference type="Proteomes" id="UP000245207">
    <property type="component" value="Unassembled WGS sequence"/>
</dbReference>
<dbReference type="PANTHER" id="PTHR36766:SF70">
    <property type="entry name" value="DISEASE RESISTANCE PROTEIN RGA4"/>
    <property type="match status" value="1"/>
</dbReference>
<dbReference type="AlphaFoldDB" id="A0A2U1PXG9"/>
<dbReference type="GO" id="GO:0043531">
    <property type="term" value="F:ADP binding"/>
    <property type="evidence" value="ECO:0007669"/>
    <property type="project" value="InterPro"/>
</dbReference>
<dbReference type="PANTHER" id="PTHR36766">
    <property type="entry name" value="PLANT BROAD-SPECTRUM MILDEW RESISTANCE PROTEIN RPW8"/>
    <property type="match status" value="1"/>
</dbReference>
<keyword evidence="1" id="KW-0677">Repeat</keyword>
<dbReference type="GO" id="GO:0006952">
    <property type="term" value="P:defense response"/>
    <property type="evidence" value="ECO:0007669"/>
    <property type="project" value="UniProtKB-KW"/>
</dbReference>
<evidence type="ECO:0000256" key="4">
    <source>
        <dbReference type="ARBA" id="ARBA00022840"/>
    </source>
</evidence>
<keyword evidence="3" id="KW-0611">Plant defense</keyword>
<dbReference type="InterPro" id="IPR027417">
    <property type="entry name" value="P-loop_NTPase"/>
</dbReference>
<dbReference type="Gene3D" id="3.40.50.300">
    <property type="entry name" value="P-loop containing nucleotide triphosphate hydrolases"/>
    <property type="match status" value="1"/>
</dbReference>
<evidence type="ECO:0000313" key="8">
    <source>
        <dbReference type="EMBL" id="PWA90469.1"/>
    </source>
</evidence>
<dbReference type="InterPro" id="IPR041118">
    <property type="entry name" value="Rx_N"/>
</dbReference>
<feature type="domain" description="NB-ARC" evidence="6">
    <location>
        <begin position="177"/>
        <end position="294"/>
    </location>
</feature>
<dbReference type="EMBL" id="PKPP01000630">
    <property type="protein sequence ID" value="PWA90469.1"/>
    <property type="molecule type" value="Genomic_DNA"/>
</dbReference>
<feature type="domain" description="Disease resistance N-terminal" evidence="7">
    <location>
        <begin position="16"/>
        <end position="99"/>
    </location>
</feature>
<dbReference type="OrthoDB" id="2973320at2759"/>
<sequence>MFNYLQTLVVAATEGILKKALSIVANEFAIAWGYEDCLRSLHGKLEMIRAKLLDAERRNGTEAVTVWMKQLRDVMSEADDLLDEVQYEVLRHEVKKRDQITKKLHFLPNLNKFSFRREMGHKIENMNTKLSEVNKLALDLGLQNEPQGPVPWSLHEETHSYLEAFKIVGREKDELQIVEFITESKKEEKLTIFPVVGMGGIGKTTLAKSVYNNPKIRKQFDVKAWLCVSVKVNITRLLEMIYESLTSKKCVITTKENLIKNLQEVLGSKRYFLVLDDVWDEERAYWDDFRSCMFEDNKREPQETSL</sequence>
<evidence type="ECO:0000259" key="6">
    <source>
        <dbReference type="Pfam" id="PF00931"/>
    </source>
</evidence>
<evidence type="ECO:0000259" key="7">
    <source>
        <dbReference type="Pfam" id="PF18052"/>
    </source>
</evidence>
<evidence type="ECO:0000313" key="9">
    <source>
        <dbReference type="Proteomes" id="UP000245207"/>
    </source>
</evidence>
<evidence type="ECO:0000256" key="1">
    <source>
        <dbReference type="ARBA" id="ARBA00022737"/>
    </source>
</evidence>
<proteinExistence type="predicted"/>
<accession>A0A2U1PXG9</accession>
<protein>
    <submittedName>
        <fullName evidence="8">Disease resistance protein RGA4</fullName>
    </submittedName>
</protein>
<feature type="coiled-coil region" evidence="5">
    <location>
        <begin position="38"/>
        <end position="88"/>
    </location>
</feature>
<gene>
    <name evidence="8" type="ORF">CTI12_AA100760</name>
</gene>
<keyword evidence="2" id="KW-0547">Nucleotide-binding</keyword>
<keyword evidence="9" id="KW-1185">Reference proteome</keyword>
<dbReference type="Pfam" id="PF00931">
    <property type="entry name" value="NB-ARC"/>
    <property type="match status" value="1"/>
</dbReference>
<dbReference type="Pfam" id="PF18052">
    <property type="entry name" value="Rx_N"/>
    <property type="match status" value="1"/>
</dbReference>
<evidence type="ECO:0000256" key="3">
    <source>
        <dbReference type="ARBA" id="ARBA00022821"/>
    </source>
</evidence>